<feature type="transmembrane region" description="Helical" evidence="2">
    <location>
        <begin position="390"/>
        <end position="415"/>
    </location>
</feature>
<proteinExistence type="predicted"/>
<gene>
    <name evidence="4" type="ORF">CFN03_10470</name>
</gene>
<dbReference type="PANTHER" id="PTHR36842:SF1">
    <property type="entry name" value="PROTEIN TOLB"/>
    <property type="match status" value="1"/>
</dbReference>
<keyword evidence="3" id="KW-0732">Signal</keyword>
<feature type="region of interest" description="Disordered" evidence="1">
    <location>
        <begin position="60"/>
        <end position="86"/>
    </location>
</feature>
<evidence type="ECO:0000256" key="3">
    <source>
        <dbReference type="SAM" id="SignalP"/>
    </source>
</evidence>
<feature type="transmembrane region" description="Helical" evidence="2">
    <location>
        <begin position="364"/>
        <end position="384"/>
    </location>
</feature>
<name>A0A265E4Q1_9STAP</name>
<dbReference type="Gene3D" id="2.120.10.30">
    <property type="entry name" value="TolB, C-terminal domain"/>
    <property type="match status" value="2"/>
</dbReference>
<dbReference type="SUPFAM" id="SSF82171">
    <property type="entry name" value="DPP6 N-terminal domain-like"/>
    <property type="match status" value="1"/>
</dbReference>
<feature type="compositionally biased region" description="Polar residues" evidence="1">
    <location>
        <begin position="65"/>
        <end position="74"/>
    </location>
</feature>
<dbReference type="InterPro" id="IPR011042">
    <property type="entry name" value="6-blade_b-propeller_TolB-like"/>
</dbReference>
<dbReference type="Proteomes" id="UP000216682">
    <property type="component" value="Unassembled WGS sequence"/>
</dbReference>
<evidence type="ECO:0000256" key="2">
    <source>
        <dbReference type="SAM" id="Phobius"/>
    </source>
</evidence>
<dbReference type="AlphaFoldDB" id="A0A265E4Q1"/>
<comment type="caution">
    <text evidence="4">The sequence shown here is derived from an EMBL/GenBank/DDBJ whole genome shotgun (WGS) entry which is preliminary data.</text>
</comment>
<sequence>MVLIGAVAVLFAASVAYSMLSDNDPTRHHTGLGEAIDVSPDDEQLAFSYFDQGRESIHVGGLEDGSTTQLTSPEAENHSHPTFTPDGEGLFYIETIEDRIQTLRYLPEPDGDPVELTDSDMHVFEAVMSPDGETFYYIAMPAEDLLAQEGKAENGMDIHRVSAEGTDHEQLTDKDAVDMNSLNISEDGSTLHFIDGMRGAALRTYDIETGAETPFEGDPLPGEAFNVKLSPDGNLAAYTTMVNEEEGGTYIYELFLMDMGSGDTQQVTDYGASVTSPAFFHDEDRIAFLAQPNWPGAPASYELMTADHDGEEMVPLAMDLPESEGGFQPGAVVDRMVNTATLTILYLLMFGLATLYMHTEGRTYLPSIVSAALAAFTLIGSIIASFNNAWMGIGLMMIAIWLLGCTVVLLAFAFIHKRVSSINQTM</sequence>
<protein>
    <recommendedName>
        <fullName evidence="6">WD40 repeat protein</fullName>
    </recommendedName>
</protein>
<organism evidence="4 5">
    <name type="scientific">Salinicoccus roseus</name>
    <dbReference type="NCBI Taxonomy" id="45670"/>
    <lineage>
        <taxon>Bacteria</taxon>
        <taxon>Bacillati</taxon>
        <taxon>Bacillota</taxon>
        <taxon>Bacilli</taxon>
        <taxon>Bacillales</taxon>
        <taxon>Staphylococcaceae</taxon>
        <taxon>Salinicoccus</taxon>
    </lineage>
</organism>
<dbReference type="EMBL" id="NPEZ01000005">
    <property type="protein sequence ID" value="OZT76562.1"/>
    <property type="molecule type" value="Genomic_DNA"/>
</dbReference>
<feature type="chain" id="PRO_5039186159" description="WD40 repeat protein" evidence="3">
    <location>
        <begin position="19"/>
        <end position="426"/>
    </location>
</feature>
<dbReference type="PANTHER" id="PTHR36842">
    <property type="entry name" value="PROTEIN TOLB HOMOLOG"/>
    <property type="match status" value="1"/>
</dbReference>
<evidence type="ECO:0008006" key="6">
    <source>
        <dbReference type="Google" id="ProtNLM"/>
    </source>
</evidence>
<keyword evidence="2" id="KW-0472">Membrane</keyword>
<evidence type="ECO:0000313" key="5">
    <source>
        <dbReference type="Proteomes" id="UP000216682"/>
    </source>
</evidence>
<evidence type="ECO:0000256" key="1">
    <source>
        <dbReference type="SAM" id="MobiDB-lite"/>
    </source>
</evidence>
<accession>A0A265E4Q1</accession>
<feature type="signal peptide" evidence="3">
    <location>
        <begin position="1"/>
        <end position="18"/>
    </location>
</feature>
<keyword evidence="2" id="KW-0812">Transmembrane</keyword>
<reference evidence="4 5" key="1">
    <citation type="submission" date="2017-07" db="EMBL/GenBank/DDBJ databases">
        <title>Shotgun whole genome sequences of three halophilic bacterial isolates.</title>
        <authorList>
            <person name="Pozzo T."/>
            <person name="Higdon S.M."/>
            <person name="Quillaguaman J."/>
        </authorList>
    </citation>
    <scope>NUCLEOTIDE SEQUENCE [LARGE SCALE GENOMIC DNA]</scope>
    <source>
        <strain evidence="4 5">BU-1</strain>
    </source>
</reference>
<evidence type="ECO:0000313" key="4">
    <source>
        <dbReference type="EMBL" id="OZT76562.1"/>
    </source>
</evidence>
<keyword evidence="2" id="KW-1133">Transmembrane helix</keyword>
<feature type="transmembrane region" description="Helical" evidence="2">
    <location>
        <begin position="336"/>
        <end position="357"/>
    </location>
</feature>